<dbReference type="Pfam" id="PF01261">
    <property type="entry name" value="AP_endonuc_2"/>
    <property type="match status" value="1"/>
</dbReference>
<organism evidence="2 3">
    <name type="scientific">Gimesia maris</name>
    <dbReference type="NCBI Taxonomy" id="122"/>
    <lineage>
        <taxon>Bacteria</taxon>
        <taxon>Pseudomonadati</taxon>
        <taxon>Planctomycetota</taxon>
        <taxon>Planctomycetia</taxon>
        <taxon>Planctomycetales</taxon>
        <taxon>Planctomycetaceae</taxon>
        <taxon>Gimesia</taxon>
    </lineage>
</organism>
<dbReference type="InterPro" id="IPR050312">
    <property type="entry name" value="IolE/XylAMocC-like"/>
</dbReference>
<name>A0A3D3QYP6_9PLAN</name>
<accession>A0A3D3QYP6</accession>
<dbReference type="SUPFAM" id="SSF51658">
    <property type="entry name" value="Xylose isomerase-like"/>
    <property type="match status" value="1"/>
</dbReference>
<proteinExistence type="predicted"/>
<gene>
    <name evidence="2" type="ORF">DIT97_01075</name>
</gene>
<evidence type="ECO:0000313" key="3">
    <source>
        <dbReference type="Proteomes" id="UP000263642"/>
    </source>
</evidence>
<dbReference type="PANTHER" id="PTHR12110">
    <property type="entry name" value="HYDROXYPYRUVATE ISOMERASE"/>
    <property type="match status" value="1"/>
</dbReference>
<keyword evidence="2" id="KW-0413">Isomerase</keyword>
<dbReference type="Proteomes" id="UP000263642">
    <property type="component" value="Unassembled WGS sequence"/>
</dbReference>
<sequence length="295" mass="32705">MKLCLFSVSYAGFWGQHALSLNEFIAQSAKLGYDSVMLMGKRPHLAPLDCSPELIESINGALKHHQIKCAIIGGYTDFAGTAAAEVPLVELQIQYVQQLAEIASQLGASTVRIFTAYDSPRQTPQALWNQTVSALQECCDRAAEYDVTLAVQNHHDVGVHSDALLELLFDIDRPNCKLGFDAWSPALRGENLFDAARKMAPHTAITTNADYIKLPRFTYQPDLINYQRQEPDLVRAVKFGTGFIDYSSFFHGLKEGGFNGIATYEMCSPVRGGGSLDNLNEYASEYLSWMKTHLL</sequence>
<dbReference type="InterPro" id="IPR013022">
    <property type="entry name" value="Xyl_isomerase-like_TIM-brl"/>
</dbReference>
<dbReference type="PANTHER" id="PTHR12110:SF53">
    <property type="entry name" value="BLR5974 PROTEIN"/>
    <property type="match status" value="1"/>
</dbReference>
<dbReference type="AlphaFoldDB" id="A0A3D3QYP6"/>
<protein>
    <submittedName>
        <fullName evidence="2">Sugar phosphate isomerase/epimerase</fullName>
    </submittedName>
</protein>
<comment type="caution">
    <text evidence="2">The sequence shown here is derived from an EMBL/GenBank/DDBJ whole genome shotgun (WGS) entry which is preliminary data.</text>
</comment>
<dbReference type="InterPro" id="IPR036237">
    <property type="entry name" value="Xyl_isomerase-like_sf"/>
</dbReference>
<dbReference type="Gene3D" id="3.20.20.150">
    <property type="entry name" value="Divalent-metal-dependent TIM barrel enzymes"/>
    <property type="match status" value="1"/>
</dbReference>
<dbReference type="GO" id="GO:0016853">
    <property type="term" value="F:isomerase activity"/>
    <property type="evidence" value="ECO:0007669"/>
    <property type="project" value="UniProtKB-KW"/>
</dbReference>
<dbReference type="EMBL" id="DQAY01000008">
    <property type="protein sequence ID" value="HCO21714.1"/>
    <property type="molecule type" value="Genomic_DNA"/>
</dbReference>
<feature type="domain" description="Xylose isomerase-like TIM barrel" evidence="1">
    <location>
        <begin position="26"/>
        <end position="292"/>
    </location>
</feature>
<reference evidence="2 3" key="1">
    <citation type="journal article" date="2018" name="Nat. Biotechnol.">
        <title>A standardized bacterial taxonomy based on genome phylogeny substantially revises the tree of life.</title>
        <authorList>
            <person name="Parks D.H."/>
            <person name="Chuvochina M."/>
            <person name="Waite D.W."/>
            <person name="Rinke C."/>
            <person name="Skarshewski A."/>
            <person name="Chaumeil P.A."/>
            <person name="Hugenholtz P."/>
        </authorList>
    </citation>
    <scope>NUCLEOTIDE SEQUENCE [LARGE SCALE GENOMIC DNA]</scope>
    <source>
        <strain evidence="2">UBA9375</strain>
    </source>
</reference>
<evidence type="ECO:0000313" key="2">
    <source>
        <dbReference type="EMBL" id="HCO21714.1"/>
    </source>
</evidence>
<evidence type="ECO:0000259" key="1">
    <source>
        <dbReference type="Pfam" id="PF01261"/>
    </source>
</evidence>